<comment type="caution">
    <text evidence="2">The sequence shown here is derived from an EMBL/GenBank/DDBJ whole genome shotgun (WGS) entry which is preliminary data.</text>
</comment>
<organism evidence="2 3">
    <name type="scientific">Methanobacterium subterraneum</name>
    <dbReference type="NCBI Taxonomy" id="59277"/>
    <lineage>
        <taxon>Archaea</taxon>
        <taxon>Methanobacteriati</taxon>
        <taxon>Methanobacteriota</taxon>
        <taxon>Methanomada group</taxon>
        <taxon>Methanobacteria</taxon>
        <taxon>Methanobacteriales</taxon>
        <taxon>Methanobacteriaceae</taxon>
        <taxon>Methanobacterium</taxon>
    </lineage>
</organism>
<keyword evidence="1" id="KW-0472">Membrane</keyword>
<dbReference type="AlphaFoldDB" id="A0A7J4TH49"/>
<name>A0A7J4TH49_9EURY</name>
<protein>
    <submittedName>
        <fullName evidence="2">MFS transporter</fullName>
    </submittedName>
</protein>
<accession>A0A7J4TH49</accession>
<feature type="transmembrane region" description="Helical" evidence="1">
    <location>
        <begin position="193"/>
        <end position="211"/>
    </location>
</feature>
<evidence type="ECO:0000313" key="3">
    <source>
        <dbReference type="Proteomes" id="UP000586031"/>
    </source>
</evidence>
<evidence type="ECO:0000256" key="1">
    <source>
        <dbReference type="SAM" id="Phobius"/>
    </source>
</evidence>
<feature type="transmembrane region" description="Helical" evidence="1">
    <location>
        <begin position="169"/>
        <end position="187"/>
    </location>
</feature>
<dbReference type="Proteomes" id="UP000586031">
    <property type="component" value="Unassembled WGS sequence"/>
</dbReference>
<reference evidence="3" key="1">
    <citation type="journal article" date="2020" name="bioRxiv">
        <title>A rank-normalized archaeal taxonomy based on genome phylogeny resolves widespread incomplete and uneven classifications.</title>
        <authorList>
            <person name="Rinke C."/>
            <person name="Chuvochina M."/>
            <person name="Mussig A.J."/>
            <person name="Chaumeil P.-A."/>
            <person name="Waite D.W."/>
            <person name="Whitman W.B."/>
            <person name="Parks D.H."/>
            <person name="Hugenholtz P."/>
        </authorList>
    </citation>
    <scope>NUCLEOTIDE SEQUENCE [LARGE SCALE GENOMIC DNA]</scope>
</reference>
<keyword evidence="1" id="KW-0812">Transmembrane</keyword>
<gene>
    <name evidence="2" type="ORF">HA271_02250</name>
</gene>
<sequence>MGYLICGKCKSYYELQPGESSKDFSSDCDCGGKIRYIKNLDIVDPRWKQITIRKKSTKGEILKNKMESVLSLQNLKSRLSDFWNKCLYRFQNSQNWDNNNYYDVGTNPINSIKNELNFGNIRWTLVIPVIVAITLILAFAPSILTLITFILLIALGYTFNNQIIGTKNAIIAGAISFLLGSLFSGSFLLIIPFTLLGAVNGAVCGWIGGYLKRKRNQ</sequence>
<feature type="transmembrane region" description="Helical" evidence="1">
    <location>
        <begin position="125"/>
        <end position="157"/>
    </location>
</feature>
<keyword evidence="1" id="KW-1133">Transmembrane helix</keyword>
<evidence type="ECO:0000313" key="2">
    <source>
        <dbReference type="EMBL" id="HII83670.1"/>
    </source>
</evidence>
<proteinExistence type="predicted"/>
<dbReference type="EMBL" id="DUHE01000063">
    <property type="protein sequence ID" value="HII83670.1"/>
    <property type="molecule type" value="Genomic_DNA"/>
</dbReference>